<feature type="domain" description="XdhC- CoxI" evidence="2">
    <location>
        <begin position="321"/>
        <end position="380"/>
    </location>
</feature>
<evidence type="ECO:0000259" key="3">
    <source>
        <dbReference type="Pfam" id="PF13478"/>
    </source>
</evidence>
<dbReference type="Pfam" id="PF13478">
    <property type="entry name" value="XdhC_C"/>
    <property type="match status" value="1"/>
</dbReference>
<dbReference type="Gene3D" id="3.40.50.720">
    <property type="entry name" value="NAD(P)-binding Rossmann-like Domain"/>
    <property type="match status" value="1"/>
</dbReference>
<dbReference type="InterPro" id="IPR017695">
    <property type="entry name" value="Se-dep_Mo_hydrolase_YqeB"/>
</dbReference>
<reference evidence="5" key="1">
    <citation type="submission" date="2023-06" db="EMBL/GenBank/DDBJ databases">
        <title>Identification and characterization of horizontal gene transfer across gut microbiota members of farm animals based on homology search.</title>
        <authorList>
            <person name="Zeman M."/>
            <person name="Kubasova T."/>
            <person name="Jahodarova E."/>
            <person name="Nykrynova M."/>
            <person name="Rychlik I."/>
        </authorList>
    </citation>
    <scope>NUCLEOTIDE SEQUENCE [LARGE SCALE GENOMIC DNA]</scope>
    <source>
        <strain evidence="5">153_Feed</strain>
    </source>
</reference>
<gene>
    <name evidence="4" type="primary">yqeB</name>
    <name evidence="4" type="ORF">QUW25_00325</name>
</gene>
<organism evidence="4 5">
    <name type="scientific">Thermophilibacter provencensis</name>
    <dbReference type="NCBI Taxonomy" id="1852386"/>
    <lineage>
        <taxon>Bacteria</taxon>
        <taxon>Bacillati</taxon>
        <taxon>Actinomycetota</taxon>
        <taxon>Coriobacteriia</taxon>
        <taxon>Coriobacteriales</taxon>
        <taxon>Atopobiaceae</taxon>
        <taxon>Thermophilibacter</taxon>
    </lineage>
</organism>
<evidence type="ECO:0000256" key="1">
    <source>
        <dbReference type="SAM" id="MobiDB-lite"/>
    </source>
</evidence>
<dbReference type="SUPFAM" id="SSF51735">
    <property type="entry name" value="NAD(P)-binding Rossmann-fold domains"/>
    <property type="match status" value="1"/>
</dbReference>
<evidence type="ECO:0000313" key="4">
    <source>
        <dbReference type="EMBL" id="MDM8270136.1"/>
    </source>
</evidence>
<comment type="caution">
    <text evidence="4">The sequence shown here is derived from an EMBL/GenBank/DDBJ whole genome shotgun (WGS) entry which is preliminary data.</text>
</comment>
<keyword evidence="5" id="KW-1185">Reference proteome</keyword>
<dbReference type="InterPro" id="IPR052698">
    <property type="entry name" value="MoCofactor_Util/Proc"/>
</dbReference>
<protein>
    <submittedName>
        <fullName evidence="4">Selenium-dependent molybdenum cofactor biosynthesis protein YqeB</fullName>
    </submittedName>
</protein>
<dbReference type="EMBL" id="JAUDEA010000001">
    <property type="protein sequence ID" value="MDM8270136.1"/>
    <property type="molecule type" value="Genomic_DNA"/>
</dbReference>
<dbReference type="PANTHER" id="PTHR30388">
    <property type="entry name" value="ALDEHYDE OXIDOREDUCTASE MOLYBDENUM COFACTOR ASSEMBLY PROTEIN"/>
    <property type="match status" value="1"/>
</dbReference>
<dbReference type="Pfam" id="PF02625">
    <property type="entry name" value="XdhC_CoxI"/>
    <property type="match status" value="1"/>
</dbReference>
<dbReference type="PANTHER" id="PTHR30388:SF6">
    <property type="entry name" value="XANTHINE DEHYDROGENASE SUBUNIT A-RELATED"/>
    <property type="match status" value="1"/>
</dbReference>
<feature type="domain" description="XdhC Rossmann" evidence="3">
    <location>
        <begin position="469"/>
        <end position="613"/>
    </location>
</feature>
<reference evidence="4 5" key="3">
    <citation type="submission" date="2023-06" db="EMBL/GenBank/DDBJ databases">
        <authorList>
            <person name="Zeman M."/>
            <person name="Kubasova T."/>
            <person name="Jahodarova E."/>
            <person name="Nykrynova M."/>
            <person name="Rychlik I."/>
        </authorList>
    </citation>
    <scope>NUCLEOTIDE SEQUENCE [LARGE SCALE GENOMIC DNA]</scope>
    <source>
        <strain evidence="4 5">153_Feed</strain>
    </source>
</reference>
<sequence>MLVVIRGAGDIASGIALRLYRAGMQVVMCDLAVPTSIRRTVCFSEAIRLGEVRVEDVRGVLCADAAAARAVVAAGNVAVLVDPEASCVRGLAPDVLVDAILAKRNLGTARDMAPIVIGVGPGFTAREDCDAAVETMRGHYLGRVYYEGSPIPNTAVPGLIGGYAGERVMRAPADGVFEPCVEIGAQVAAGDVCATVAGEPMRATIDGVVRGLLQAGVPVRKGMKSGDVDPRCHPEYIKSSSDKALAVGGGVLEAILALSGVLAEKNGRVPDVSGAETVRTPPAATSGQVPDVSTEKTVHTPPLNGSFSDAGFVSALVAELAVGRHVGLASLLATSGSMPRHEGARLAVTADGQLIGTVGGGAIEQLAIERARAAQAGSAPVLEWYHTGDAMACGGDALLAVRTLTADDLPILLSVRDALERGEAVSVEERWDSPAAPTLTLSAAPCPAHPSWDETTMTYRETASATSRLHVFGAGHVGAALVGLAAAAGFEVHVYDDRPELATCERLPQAASVTCGSFDELAASATIAPYDSVVVLTHGHAYDETVLLAVLTRDIQPAYVGCIGSRRKAALAREHLAAAGVPQERIDAVAMPIGLAIGAVTPSEIALAITAQLVRRRAERRGEGPGKGERA</sequence>
<evidence type="ECO:0000259" key="2">
    <source>
        <dbReference type="Pfam" id="PF02625"/>
    </source>
</evidence>
<proteinExistence type="predicted"/>
<name>A0ABT7V0K7_9ACTN</name>
<accession>A0ABT7V0K7</accession>
<dbReference type="Gene3D" id="3.40.630.10">
    <property type="entry name" value="Zn peptidases"/>
    <property type="match status" value="1"/>
</dbReference>
<dbReference type="NCBIfam" id="TIGR03309">
    <property type="entry name" value="matur_yqeB"/>
    <property type="match status" value="1"/>
</dbReference>
<feature type="region of interest" description="Disordered" evidence="1">
    <location>
        <begin position="272"/>
        <end position="298"/>
    </location>
</feature>
<evidence type="ECO:0000313" key="5">
    <source>
        <dbReference type="Proteomes" id="UP001529256"/>
    </source>
</evidence>
<reference evidence="4 5" key="2">
    <citation type="submission" date="2023-06" db="EMBL/GenBank/DDBJ databases">
        <title>Identification and characterization of horizontal gene transfer across gut microbiota members of farm animals based on homology search.</title>
        <authorList>
            <person name="Schwarzerova J."/>
            <person name="Nykrynova M."/>
            <person name="Jureckova K."/>
            <person name="Cejkova D."/>
            <person name="Rychlik I."/>
        </authorList>
    </citation>
    <scope>NUCLEOTIDE SEQUENCE [LARGE SCALE GENOMIC DNA]</scope>
    <source>
        <strain evidence="4 5">153_Feed</strain>
    </source>
</reference>
<dbReference type="Proteomes" id="UP001529256">
    <property type="component" value="Unassembled WGS sequence"/>
</dbReference>
<dbReference type="InterPro" id="IPR036291">
    <property type="entry name" value="NAD(P)-bd_dom_sf"/>
</dbReference>
<dbReference type="InterPro" id="IPR027051">
    <property type="entry name" value="XdhC_Rossmann_dom"/>
</dbReference>
<dbReference type="InterPro" id="IPR003777">
    <property type="entry name" value="XdhC_CoxI"/>
</dbReference>